<dbReference type="Gene3D" id="3.60.120.10">
    <property type="entry name" value="Anthranilate synthase"/>
    <property type="match status" value="1"/>
</dbReference>
<dbReference type="InterPro" id="IPR004561">
    <property type="entry name" value="IsoChor_synthase"/>
</dbReference>
<evidence type="ECO:0000313" key="9">
    <source>
        <dbReference type="Proteomes" id="UP000575985"/>
    </source>
</evidence>
<evidence type="ECO:0000256" key="4">
    <source>
        <dbReference type="ARBA" id="ARBA00023235"/>
    </source>
</evidence>
<dbReference type="EC" id="5.4.4.2" evidence="3"/>
<evidence type="ECO:0000256" key="1">
    <source>
        <dbReference type="ARBA" id="ARBA00000799"/>
    </source>
</evidence>
<evidence type="ECO:0000313" key="8">
    <source>
        <dbReference type="EMBL" id="NYI93918.1"/>
    </source>
</evidence>
<dbReference type="EMBL" id="JACCFO010000001">
    <property type="protein sequence ID" value="NYI93918.1"/>
    <property type="molecule type" value="Genomic_DNA"/>
</dbReference>
<dbReference type="RefSeq" id="WP_179765674.1">
    <property type="nucleotide sequence ID" value="NZ_JACCFO010000001.1"/>
</dbReference>
<comment type="catalytic activity">
    <reaction evidence="1">
        <text>chorismate = isochorismate</text>
        <dbReference type="Rhea" id="RHEA:18985"/>
        <dbReference type="ChEBI" id="CHEBI:29748"/>
        <dbReference type="ChEBI" id="CHEBI:29780"/>
        <dbReference type="EC" id="5.4.4.2"/>
    </reaction>
</comment>
<evidence type="ECO:0000256" key="6">
    <source>
        <dbReference type="SAM" id="MobiDB-lite"/>
    </source>
</evidence>
<dbReference type="GO" id="GO:0008909">
    <property type="term" value="F:isochorismate synthase activity"/>
    <property type="evidence" value="ECO:0007669"/>
    <property type="project" value="UniProtKB-EC"/>
</dbReference>
<dbReference type="AlphaFoldDB" id="A0A853BEQ9"/>
<accession>A0A853BEQ9</accession>
<dbReference type="InterPro" id="IPR005801">
    <property type="entry name" value="ADC_synthase"/>
</dbReference>
<dbReference type="SUPFAM" id="SSF56322">
    <property type="entry name" value="ADC synthase"/>
    <property type="match status" value="1"/>
</dbReference>
<evidence type="ECO:0000259" key="7">
    <source>
        <dbReference type="Pfam" id="PF00425"/>
    </source>
</evidence>
<dbReference type="GO" id="GO:0009697">
    <property type="term" value="P:salicylic acid biosynthetic process"/>
    <property type="evidence" value="ECO:0007669"/>
    <property type="project" value="TreeGrafter"/>
</dbReference>
<evidence type="ECO:0000256" key="5">
    <source>
        <dbReference type="ARBA" id="ARBA00041564"/>
    </source>
</evidence>
<dbReference type="PANTHER" id="PTHR42839">
    <property type="entry name" value="ISOCHORISMATE SYNTHASE ENTC"/>
    <property type="match status" value="1"/>
</dbReference>
<protein>
    <recommendedName>
        <fullName evidence="3">isochorismate synthase</fullName>
        <ecNumber evidence="3">5.4.4.2</ecNumber>
    </recommendedName>
    <alternativeName>
        <fullName evidence="5">Isochorismate mutase</fullName>
    </alternativeName>
</protein>
<name>A0A853BEQ9_9ACTN</name>
<keyword evidence="9" id="KW-1185">Reference proteome</keyword>
<dbReference type="PANTHER" id="PTHR42839:SF2">
    <property type="entry name" value="ISOCHORISMATE SYNTHASE ENTC"/>
    <property type="match status" value="1"/>
</dbReference>
<dbReference type="Proteomes" id="UP000575985">
    <property type="component" value="Unassembled WGS sequence"/>
</dbReference>
<proteinExistence type="inferred from homology"/>
<sequence>MSHQRARTAALDDLLAAYRPGSAFLASGRGVLLGRGAAARTDRLADVGDLLRATTTEAPEVPDGPAAPAASRAPGGVPRGPLALGAIPFAPGAPARIVVPEEVVWAPPLSEAPPGDRGRGPLPGPWTMRAVPEPAAHVAGVERALKLMADAGEGELAKVVLARSLRLTGPGPVDVARLLRNLAWRDPAGFTFAMDLPTAGEGPRTLVGASPELLVAKRGGAVVSNPLAGSAPRSADPSKDQRRAVELLGSAKDRHEHAVVVEAVAEALRPYCRTLRVPEPELAGTATLWHLSTRITGELRDTDTPSAVLAAALHPTPAVCGTPTAAARAAIAAIEPFDRGFYTGAVGYTDAAGDGEWVVSIRCAEVSGDSLDLFAGGGIVPGSDPDAELAETSAKLRTLLLALGVNQPPPGTG</sequence>
<feature type="domain" description="Chorismate-utilising enzyme C-terminal" evidence="7">
    <location>
        <begin position="150"/>
        <end position="395"/>
    </location>
</feature>
<comment type="similarity">
    <text evidence="2">Belongs to the isochorismate synthase family.</text>
</comment>
<reference evidence="8 9" key="1">
    <citation type="submission" date="2020-07" db="EMBL/GenBank/DDBJ databases">
        <title>Sequencing the genomes of 1000 actinobacteria strains.</title>
        <authorList>
            <person name="Klenk H.-P."/>
        </authorList>
    </citation>
    <scope>NUCLEOTIDE SEQUENCE [LARGE SCALE GENOMIC DNA]</scope>
    <source>
        <strain evidence="8 9">DSM 45927</strain>
    </source>
</reference>
<feature type="compositionally biased region" description="Low complexity" evidence="6">
    <location>
        <begin position="64"/>
        <end position="74"/>
    </location>
</feature>
<keyword evidence="4 8" id="KW-0413">Isomerase</keyword>
<evidence type="ECO:0000256" key="2">
    <source>
        <dbReference type="ARBA" id="ARBA00005297"/>
    </source>
</evidence>
<dbReference type="Pfam" id="PF00425">
    <property type="entry name" value="Chorismate_bind"/>
    <property type="match status" value="1"/>
</dbReference>
<dbReference type="InterPro" id="IPR015890">
    <property type="entry name" value="Chorismate_C"/>
</dbReference>
<evidence type="ECO:0000256" key="3">
    <source>
        <dbReference type="ARBA" id="ARBA00012824"/>
    </source>
</evidence>
<dbReference type="NCBIfam" id="TIGR00543">
    <property type="entry name" value="isochor_syn"/>
    <property type="match status" value="1"/>
</dbReference>
<gene>
    <name evidence="8" type="ORF">HNR12_000195</name>
</gene>
<organism evidence="8 9">
    <name type="scientific">Streptomonospora nanhaiensis</name>
    <dbReference type="NCBI Taxonomy" id="1323731"/>
    <lineage>
        <taxon>Bacteria</taxon>
        <taxon>Bacillati</taxon>
        <taxon>Actinomycetota</taxon>
        <taxon>Actinomycetes</taxon>
        <taxon>Streptosporangiales</taxon>
        <taxon>Nocardiopsidaceae</taxon>
        <taxon>Streptomonospora</taxon>
    </lineage>
</organism>
<comment type="caution">
    <text evidence="8">The sequence shown here is derived from an EMBL/GenBank/DDBJ whole genome shotgun (WGS) entry which is preliminary data.</text>
</comment>
<feature type="region of interest" description="Disordered" evidence="6">
    <location>
        <begin position="55"/>
        <end position="74"/>
    </location>
</feature>